<proteinExistence type="predicted"/>
<dbReference type="AlphaFoldDB" id="A0AA97P829"/>
<evidence type="ECO:0000313" key="1">
    <source>
        <dbReference type="EMBL" id="ELQ43407.1"/>
    </source>
</evidence>
<sequence>MLLAPGFVAPQKPARSTCIGDRLGLLLEAEVFVRAWEEH</sequence>
<name>A0AA97P829_PYRO3</name>
<dbReference type="EMBL" id="JH793732">
    <property type="protein sequence ID" value="ELQ43407.1"/>
    <property type="molecule type" value="Genomic_DNA"/>
</dbReference>
<organism evidence="1">
    <name type="scientific">Pyricularia oryzae (strain Y34)</name>
    <name type="common">Rice blast fungus</name>
    <name type="synonym">Magnaporthe oryzae</name>
    <dbReference type="NCBI Taxonomy" id="1143189"/>
    <lineage>
        <taxon>Eukaryota</taxon>
        <taxon>Fungi</taxon>
        <taxon>Dikarya</taxon>
        <taxon>Ascomycota</taxon>
        <taxon>Pezizomycotina</taxon>
        <taxon>Sordariomycetes</taxon>
        <taxon>Sordariomycetidae</taxon>
        <taxon>Magnaporthales</taxon>
        <taxon>Pyriculariaceae</taxon>
        <taxon>Pyricularia</taxon>
    </lineage>
</organism>
<protein>
    <submittedName>
        <fullName evidence="1">Uncharacterized protein</fullName>
    </submittedName>
</protein>
<accession>A0AA97P829</accession>
<reference evidence="1" key="1">
    <citation type="journal article" date="2012" name="PLoS Genet.">
        <title>Comparative analysis of the genomes of two field isolates of the rice blast fungus Magnaporthe oryzae.</title>
        <authorList>
            <person name="Xue M."/>
            <person name="Yang J."/>
            <person name="Li Z."/>
            <person name="Hu S."/>
            <person name="Yao N."/>
            <person name="Dean R.A."/>
            <person name="Zhao W."/>
            <person name="Shen M."/>
            <person name="Zhang H."/>
            <person name="Li C."/>
            <person name="Liu L."/>
            <person name="Cao L."/>
            <person name="Xu X."/>
            <person name="Xing Y."/>
            <person name="Hsiang T."/>
            <person name="Zhang Z."/>
            <person name="Xu J.R."/>
            <person name="Peng Y.L."/>
        </authorList>
    </citation>
    <scope>NUCLEOTIDE SEQUENCE</scope>
    <source>
        <strain evidence="1">Y34</strain>
    </source>
</reference>
<dbReference type="Proteomes" id="UP000011086">
    <property type="component" value="Unassembled WGS sequence"/>
</dbReference>
<gene>
    <name evidence="1" type="ORF">OOU_Y34scaffold00153g1</name>
</gene>